<evidence type="ECO:0008006" key="5">
    <source>
        <dbReference type="Google" id="ProtNLM"/>
    </source>
</evidence>
<dbReference type="AlphaFoldDB" id="A0A819RQ98"/>
<protein>
    <recommendedName>
        <fullName evidence="5">Transmembrane protein</fullName>
    </recommendedName>
</protein>
<evidence type="ECO:0000313" key="3">
    <source>
        <dbReference type="EMBL" id="CAF4050829.1"/>
    </source>
</evidence>
<sequence>MRLIFLIILFHLELFNSSFSPDTSNYDAYGLKIAANDVIFVEAQGDEETYLVQFAPYDYAMGSLQCSFDYDDSTHYVYSVGVGQKQNTTKNSYFYFAGEVVPAGFSKTDMSGHNGTFIGIWINTDPQDITVYTATRQPLPCIYFQPEKLQFLNSYGHQEFFVIAVEPYGTYAIGLATSFAFTYRPFPSGSITAKAGSSIWPNNSTFNPCAADASNTYTIVAGFVAGAAGSRVRATPTVYLIWNSNLTVLSTWSYSATSNSWQSRLTYSGVSSWSSKFTMSVKINSDDPTRVLVGVSSWSSKFTMSVKINSDDPTRVLVGMPFLNTVFLFTIDGTTLTLASYVDHGQSVGFGKGVTWLTDSQAAILVSTYSLDYTTWYSSQIYVYTSLNDTDLPSSPSAIIPNTQQPLPSTINSILLRIISTPESVAVLDAAGGALIILSEAAGYYASTDTTNAPVAASMPVVSHSTTCIGGTYKSDVGIHPCKLCSSGTKNLGTTAGISCTNCSSDSFCPLGAVYEINSTLLISLSQAYSYPRSPEMTNFEDVLLMNMFTMGSTTSCLIVSPIFWSLILTGICIIILLIMASLIWCVHPTKHERYKATMKTVFQKTDLVGEGELWAGGIASLAVVLITIMAYTFSISYMNQYPAEKTQGSKFACDSTLRNAKFESSLQALAVPVPDDEQTIFDLLNDQNFTLQLDFINTAASCMTFSISEVTDVSTTALTNSSCNNINGTLHTTVKLPEHAIVLQAVISDIQLIGGLRIGLLGSGVQKDTFTLQELNFLQTFYSPSSETLAQIVTIDMALTKVINETDPLFGDTSDFAGIWYPTFTYSLSEMFISSDYYLTSANLTSTTITIDITETSYYIKNIQSPIAKEPEIIFRTLLFAFLCLEICAMAFLICRLLIMPLVNKIYMRFTGHPIVPFKPEHDKESNHEHH</sequence>
<comment type="caution">
    <text evidence="3">The sequence shown here is derived from an EMBL/GenBank/DDBJ whole genome shotgun (WGS) entry which is preliminary data.</text>
</comment>
<evidence type="ECO:0000313" key="4">
    <source>
        <dbReference type="Proteomes" id="UP000663881"/>
    </source>
</evidence>
<feature type="transmembrane region" description="Helical" evidence="1">
    <location>
        <begin position="874"/>
        <end position="900"/>
    </location>
</feature>
<dbReference type="EMBL" id="CAJOAY010004013">
    <property type="protein sequence ID" value="CAF4050829.1"/>
    <property type="molecule type" value="Genomic_DNA"/>
</dbReference>
<feature type="transmembrane region" description="Helical" evidence="1">
    <location>
        <begin position="614"/>
        <end position="634"/>
    </location>
</feature>
<feature type="signal peptide" evidence="2">
    <location>
        <begin position="1"/>
        <end position="18"/>
    </location>
</feature>
<feature type="chain" id="PRO_5032657015" description="Transmembrane protein" evidence="2">
    <location>
        <begin position="19"/>
        <end position="932"/>
    </location>
</feature>
<keyword evidence="1" id="KW-0472">Membrane</keyword>
<reference evidence="3" key="1">
    <citation type="submission" date="2021-02" db="EMBL/GenBank/DDBJ databases">
        <authorList>
            <person name="Nowell W R."/>
        </authorList>
    </citation>
    <scope>NUCLEOTIDE SEQUENCE</scope>
</reference>
<evidence type="ECO:0000256" key="1">
    <source>
        <dbReference type="SAM" id="Phobius"/>
    </source>
</evidence>
<gene>
    <name evidence="3" type="ORF">OKA104_LOCUS32770</name>
</gene>
<accession>A0A819RQ98</accession>
<keyword evidence="2" id="KW-0732">Signal</keyword>
<keyword evidence="1" id="KW-1133">Transmembrane helix</keyword>
<proteinExistence type="predicted"/>
<name>A0A819RQ98_9BILA</name>
<organism evidence="3 4">
    <name type="scientific">Adineta steineri</name>
    <dbReference type="NCBI Taxonomy" id="433720"/>
    <lineage>
        <taxon>Eukaryota</taxon>
        <taxon>Metazoa</taxon>
        <taxon>Spiralia</taxon>
        <taxon>Gnathifera</taxon>
        <taxon>Rotifera</taxon>
        <taxon>Eurotatoria</taxon>
        <taxon>Bdelloidea</taxon>
        <taxon>Adinetida</taxon>
        <taxon>Adinetidae</taxon>
        <taxon>Adineta</taxon>
    </lineage>
</organism>
<keyword evidence="1" id="KW-0812">Transmembrane</keyword>
<evidence type="ECO:0000256" key="2">
    <source>
        <dbReference type="SAM" id="SignalP"/>
    </source>
</evidence>
<dbReference type="Proteomes" id="UP000663881">
    <property type="component" value="Unassembled WGS sequence"/>
</dbReference>
<feature type="transmembrane region" description="Helical" evidence="1">
    <location>
        <begin position="563"/>
        <end position="587"/>
    </location>
</feature>